<organism evidence="2 3">
    <name type="scientific">Ustilago trichophora</name>
    <dbReference type="NCBI Taxonomy" id="86804"/>
    <lineage>
        <taxon>Eukaryota</taxon>
        <taxon>Fungi</taxon>
        <taxon>Dikarya</taxon>
        <taxon>Basidiomycota</taxon>
        <taxon>Ustilaginomycotina</taxon>
        <taxon>Ustilaginomycetes</taxon>
        <taxon>Ustilaginales</taxon>
        <taxon>Ustilaginaceae</taxon>
        <taxon>Ustilago</taxon>
    </lineage>
</organism>
<sequence length="98" mass="10761">MRSTAIRMLKVKPLPASAFPSLRLPPSASSKKASSITTTSSVSRSTSADVAAELEKKVVARQELGDNVRISNHVSNKDLYWKVSKPQRDVLKKLLREA</sequence>
<name>A0A5C3E0L2_9BASI</name>
<dbReference type="EMBL" id="OOIN01000007">
    <property type="protein sequence ID" value="SPO24234.1"/>
    <property type="molecule type" value="Genomic_DNA"/>
</dbReference>
<dbReference type="AlphaFoldDB" id="A0A5C3E0L2"/>
<dbReference type="OrthoDB" id="3356378at2759"/>
<keyword evidence="3" id="KW-1185">Reference proteome</keyword>
<evidence type="ECO:0000313" key="3">
    <source>
        <dbReference type="Proteomes" id="UP000324022"/>
    </source>
</evidence>
<evidence type="ECO:0000313" key="2">
    <source>
        <dbReference type="EMBL" id="SPO24234.1"/>
    </source>
</evidence>
<protein>
    <submittedName>
        <fullName evidence="2">Uncharacterized protein</fullName>
    </submittedName>
</protein>
<accession>A0A5C3E0L2</accession>
<evidence type="ECO:0000256" key="1">
    <source>
        <dbReference type="SAM" id="MobiDB-lite"/>
    </source>
</evidence>
<feature type="compositionally biased region" description="Low complexity" evidence="1">
    <location>
        <begin position="27"/>
        <end position="49"/>
    </location>
</feature>
<dbReference type="Proteomes" id="UP000324022">
    <property type="component" value="Unassembled WGS sequence"/>
</dbReference>
<feature type="region of interest" description="Disordered" evidence="1">
    <location>
        <begin position="20"/>
        <end position="49"/>
    </location>
</feature>
<proteinExistence type="predicted"/>
<reference evidence="2 3" key="1">
    <citation type="submission" date="2018-03" db="EMBL/GenBank/DDBJ databases">
        <authorList>
            <person name="Guldener U."/>
        </authorList>
    </citation>
    <scope>NUCLEOTIDE SEQUENCE [LARGE SCALE GENOMIC DNA]</scope>
    <source>
        <strain evidence="2 3">NBRC100155</strain>
    </source>
</reference>
<gene>
    <name evidence="2" type="ORF">UTRI_03502</name>
</gene>